<name>A0ACB9QY78_9MYRT</name>
<reference evidence="2" key="1">
    <citation type="journal article" date="2023" name="Front. Plant Sci.">
        <title>Chromosomal-level genome assembly of Melastoma candidum provides insights into trichome evolution.</title>
        <authorList>
            <person name="Zhong Y."/>
            <person name="Wu W."/>
            <person name="Sun C."/>
            <person name="Zou P."/>
            <person name="Liu Y."/>
            <person name="Dai S."/>
            <person name="Zhou R."/>
        </authorList>
    </citation>
    <scope>NUCLEOTIDE SEQUENCE [LARGE SCALE GENOMIC DNA]</scope>
</reference>
<evidence type="ECO:0000313" key="1">
    <source>
        <dbReference type="EMBL" id="KAI4371757.1"/>
    </source>
</evidence>
<accession>A0ACB9QY78</accession>
<sequence>MQVCEASLSFGFEYFVPCDKVLGESLVLDGEEVVPGGGGRGGQNGAAAAVDKVAGALKSHSEAERRRRERINFHLNTLRGLVPSNEKMDKAALLAEVVSQVVQLRKSATQAANGLLVPMDSDEVKVEQYSNQATDGVILFQASFCCEFRPDLLSAVRRALEALPLKIIRVEVSTLETRLKNVIIFRSLSQESATHHRPLGSCVHDALKSLLDKNTTELTDFSPRATMIRPGKRRRVSSNEHPIAIA</sequence>
<organism evidence="1 2">
    <name type="scientific">Melastoma candidum</name>
    <dbReference type="NCBI Taxonomy" id="119954"/>
    <lineage>
        <taxon>Eukaryota</taxon>
        <taxon>Viridiplantae</taxon>
        <taxon>Streptophyta</taxon>
        <taxon>Embryophyta</taxon>
        <taxon>Tracheophyta</taxon>
        <taxon>Spermatophyta</taxon>
        <taxon>Magnoliopsida</taxon>
        <taxon>eudicotyledons</taxon>
        <taxon>Gunneridae</taxon>
        <taxon>Pentapetalae</taxon>
        <taxon>rosids</taxon>
        <taxon>malvids</taxon>
        <taxon>Myrtales</taxon>
        <taxon>Melastomataceae</taxon>
        <taxon>Melastomatoideae</taxon>
        <taxon>Melastomateae</taxon>
        <taxon>Melastoma</taxon>
    </lineage>
</organism>
<protein>
    <submittedName>
        <fullName evidence="1">Uncharacterized protein</fullName>
    </submittedName>
</protein>
<proteinExistence type="predicted"/>
<dbReference type="EMBL" id="CM042883">
    <property type="protein sequence ID" value="KAI4371757.1"/>
    <property type="molecule type" value="Genomic_DNA"/>
</dbReference>
<comment type="caution">
    <text evidence="1">The sequence shown here is derived from an EMBL/GenBank/DDBJ whole genome shotgun (WGS) entry which is preliminary data.</text>
</comment>
<keyword evidence="2" id="KW-1185">Reference proteome</keyword>
<gene>
    <name evidence="1" type="ORF">MLD38_010072</name>
</gene>
<evidence type="ECO:0000313" key="2">
    <source>
        <dbReference type="Proteomes" id="UP001057402"/>
    </source>
</evidence>
<dbReference type="Proteomes" id="UP001057402">
    <property type="component" value="Chromosome 4"/>
</dbReference>